<dbReference type="InterPro" id="IPR023296">
    <property type="entry name" value="Glyco_hydro_beta-prop_sf"/>
</dbReference>
<keyword evidence="3" id="KW-1185">Reference proteome</keyword>
<dbReference type="AlphaFoldDB" id="A0A8F3IIY0"/>
<dbReference type="Proteomes" id="UP000075653">
    <property type="component" value="Unassembled WGS sequence"/>
</dbReference>
<protein>
    <submittedName>
        <fullName evidence="1">Uncharacterized protein</fullName>
    </submittedName>
</protein>
<evidence type="ECO:0000313" key="3">
    <source>
        <dbReference type="Proteomes" id="UP000075653"/>
    </source>
</evidence>
<sequence>MKLIEHLKTMKVQEIHLPTSLAFCNPSIVATEEGWWVLVRAIDPVPYQGPQQECLSSENWLLHYADDFTLKSTLKLDDQKIRQTCLSVRNGLEDGRLFLWKGELWGLFSGFHRESESFYNTMIIARIKAGEWVDPVVLPSPHHHAREKNWMPCIRDDELYVFYSTQPLKVYVFSGGELRPVAEKLGVNPKSRIAPIQGSILSGSSQVIPWETGWLAVTHHRRKAPVFKKLFMKHITHDPEYQLKKVLFDHYFLLFDKDFNLIRCSEAFQFEMEGVEFCAGIATKGQRVVLSYGIRDKISRLLETRVDMLNPLIM</sequence>
<reference evidence="2" key="2">
    <citation type="submission" date="2021-02" db="EMBL/GenBank/DDBJ databases">
        <title>Comparative genomics of Ferrovum myxofaciens strains, predominant extremophile bacteria forming large biofilm stalactites in acid mine ecosystems.</title>
        <authorList>
            <person name="Burkartova K."/>
            <person name="Ridl J."/>
            <person name="Pajer P."/>
            <person name="Falteisek L."/>
        </authorList>
    </citation>
    <scope>NUCLEOTIDE SEQUENCE</scope>
    <source>
        <strain evidence="2">MI1III</strain>
    </source>
</reference>
<organism evidence="1 3">
    <name type="scientific">Ferrovum myxofaciens</name>
    <dbReference type="NCBI Taxonomy" id="416213"/>
    <lineage>
        <taxon>Bacteria</taxon>
        <taxon>Pseudomonadati</taxon>
        <taxon>Pseudomonadota</taxon>
        <taxon>Betaproteobacteria</taxon>
        <taxon>Ferrovales</taxon>
        <taxon>Ferrovaceae</taxon>
        <taxon>Ferrovum</taxon>
    </lineage>
</organism>
<dbReference type="PATRIC" id="fig|1789004.3.peg.788"/>
<accession>A0A149VZU7</accession>
<gene>
    <name evidence="1" type="ORF">FEMY_07790</name>
    <name evidence="2" type="ORF">JZL65_09265</name>
</gene>
<accession>A0A8F3IIY0</accession>
<reference evidence="1 3" key="1">
    <citation type="submission" date="2016-01" db="EMBL/GenBank/DDBJ databases">
        <title>Genome sequence of the acidophilic iron oxidising Ferrovum strain Z-31.</title>
        <authorList>
            <person name="Poehlein A."/>
            <person name="Ullrich S.R."/>
            <person name="Schloemann M."/>
            <person name="Muehling M."/>
            <person name="Daniel R."/>
        </authorList>
    </citation>
    <scope>NUCLEOTIDE SEQUENCE [LARGE SCALE GENOMIC DNA]</scope>
    <source>
        <strain evidence="1 3">Z-31</strain>
    </source>
</reference>
<dbReference type="Gene3D" id="2.115.10.20">
    <property type="entry name" value="Glycosyl hydrolase domain, family 43"/>
    <property type="match status" value="1"/>
</dbReference>
<evidence type="ECO:0000313" key="2">
    <source>
        <dbReference type="EMBL" id="QWY76687.1"/>
    </source>
</evidence>
<dbReference type="RefSeq" id="WP_062187705.1">
    <property type="nucleotide sequence ID" value="NZ_CP070327.1"/>
</dbReference>
<dbReference type="EMBL" id="CP071137">
    <property type="protein sequence ID" value="QWY76687.1"/>
    <property type="molecule type" value="Genomic_DNA"/>
</dbReference>
<dbReference type="Proteomes" id="UP000683551">
    <property type="component" value="Chromosome"/>
</dbReference>
<name>A0A8F3IIY0_9PROT</name>
<evidence type="ECO:0000313" key="1">
    <source>
        <dbReference type="EMBL" id="KXW58751.1"/>
    </source>
</evidence>
<proteinExistence type="predicted"/>
<dbReference type="EMBL" id="LRRD01000011">
    <property type="protein sequence ID" value="KXW58751.1"/>
    <property type="molecule type" value="Genomic_DNA"/>
</dbReference>